<evidence type="ECO:0000313" key="3">
    <source>
        <dbReference type="EMBL" id="KRN08943.1"/>
    </source>
</evidence>
<dbReference type="Proteomes" id="UP000051521">
    <property type="component" value="Unassembled WGS sequence"/>
</dbReference>
<feature type="compositionally biased region" description="Polar residues" evidence="1">
    <location>
        <begin position="257"/>
        <end position="267"/>
    </location>
</feature>
<evidence type="ECO:0000313" key="4">
    <source>
        <dbReference type="Proteomes" id="UP000051521"/>
    </source>
</evidence>
<keyword evidence="4" id="KW-1185">Reference proteome</keyword>
<feature type="transmembrane region" description="Helical" evidence="2">
    <location>
        <begin position="73"/>
        <end position="96"/>
    </location>
</feature>
<keyword evidence="2" id="KW-1133">Transmembrane helix</keyword>
<comment type="caution">
    <text evidence="3">The sequence shown here is derived from an EMBL/GenBank/DDBJ whole genome shotgun (WGS) entry which is preliminary data.</text>
</comment>
<evidence type="ECO:0000256" key="2">
    <source>
        <dbReference type="SAM" id="Phobius"/>
    </source>
</evidence>
<gene>
    <name evidence="3" type="ORF">FC38_GL001645</name>
</gene>
<evidence type="ECO:0000256" key="1">
    <source>
        <dbReference type="SAM" id="MobiDB-lite"/>
    </source>
</evidence>
<evidence type="ECO:0008006" key="5">
    <source>
        <dbReference type="Google" id="ProtNLM"/>
    </source>
</evidence>
<protein>
    <recommendedName>
        <fullName evidence="5">SMODS and SLOG-associating 2TM effector domain-containing protein</fullName>
    </recommendedName>
</protein>
<reference evidence="3 4" key="1">
    <citation type="journal article" date="2015" name="Genome Announc.">
        <title>Expanding the biotechnology potential of lactobacilli through comparative genomics of 213 strains and associated genera.</title>
        <authorList>
            <person name="Sun Z."/>
            <person name="Harris H.M."/>
            <person name="McCann A."/>
            <person name="Guo C."/>
            <person name="Argimon S."/>
            <person name="Zhang W."/>
            <person name="Yang X."/>
            <person name="Jeffery I.B."/>
            <person name="Cooney J.C."/>
            <person name="Kagawa T.F."/>
            <person name="Liu W."/>
            <person name="Song Y."/>
            <person name="Salvetti E."/>
            <person name="Wrobel A."/>
            <person name="Rasinkangas P."/>
            <person name="Parkhill J."/>
            <person name="Rea M.C."/>
            <person name="O'Sullivan O."/>
            <person name="Ritari J."/>
            <person name="Douillard F.P."/>
            <person name="Paul Ross R."/>
            <person name="Yang R."/>
            <person name="Briner A.E."/>
            <person name="Felis G.E."/>
            <person name="de Vos W.M."/>
            <person name="Barrangou R."/>
            <person name="Klaenhammer T.R."/>
            <person name="Caufield P.W."/>
            <person name="Cui Y."/>
            <person name="Zhang H."/>
            <person name="O'Toole P.W."/>
        </authorList>
    </citation>
    <scope>NUCLEOTIDE SEQUENCE [LARGE SCALE GENOMIC DNA]</scope>
    <source>
        <strain evidence="3 4">DSM 23908</strain>
    </source>
</reference>
<sequence>MEVFMAKTTNNGDEPKKPRKGLALLYRLTHYDSYHSYRVRMAIVRSLLWLAVVLYIYKLFIPNYQTDILVNDIIIFLLGSYLIAYYSVTAKASIMFKDSAYVMRKIAFSGVISNSWNIYDGILKDPEKGEVSVEITFFKEKAFLVNVFDLMRKNGKTLPLTKDDIENLKQYIEVLDGSQALRKKFEAYATLSDEMVKTLSDAGILLTRLDNHYRTKPYRWDYARTTGKWGNALFGYPSSWNAYRLNTIKIDHDKMDQQQAGLKNPNLSEEESYINLNR</sequence>
<organism evidence="3 4">
    <name type="scientific">Lactobacillus gigeriorum DSM 23908 = CRBIP 24.85</name>
    <dbReference type="NCBI Taxonomy" id="1423751"/>
    <lineage>
        <taxon>Bacteria</taxon>
        <taxon>Bacillati</taxon>
        <taxon>Bacillota</taxon>
        <taxon>Bacilli</taxon>
        <taxon>Lactobacillales</taxon>
        <taxon>Lactobacillaceae</taxon>
        <taxon>Lactobacillus</taxon>
    </lineage>
</organism>
<keyword evidence="2" id="KW-0812">Transmembrane</keyword>
<feature type="transmembrane region" description="Helical" evidence="2">
    <location>
        <begin position="42"/>
        <end position="61"/>
    </location>
</feature>
<proteinExistence type="predicted"/>
<keyword evidence="2" id="KW-0472">Membrane</keyword>
<feature type="region of interest" description="Disordered" evidence="1">
    <location>
        <begin position="257"/>
        <end position="278"/>
    </location>
</feature>
<accession>A0ABR5PTC7</accession>
<name>A0ABR5PTC7_9LACO</name>
<dbReference type="EMBL" id="AYZO01000060">
    <property type="protein sequence ID" value="KRN08943.1"/>
    <property type="molecule type" value="Genomic_DNA"/>
</dbReference>